<keyword evidence="3" id="KW-0813">Transport</keyword>
<evidence type="ECO:0000256" key="4">
    <source>
        <dbReference type="ARBA" id="ARBA00022544"/>
    </source>
</evidence>
<comment type="similarity">
    <text evidence="2">Belongs to the amino acid-polyamine-organocation (APC) superfamily. Spore germination protein (SGP) (TC 2.A.3.9) family.</text>
</comment>
<evidence type="ECO:0000256" key="2">
    <source>
        <dbReference type="ARBA" id="ARBA00007998"/>
    </source>
</evidence>
<dbReference type="NCBIfam" id="TIGR00912">
    <property type="entry name" value="2A0309"/>
    <property type="match status" value="1"/>
</dbReference>
<organism evidence="9 10">
    <name type="scientific">Clostridium grantii DSM 8605</name>
    <dbReference type="NCBI Taxonomy" id="1121316"/>
    <lineage>
        <taxon>Bacteria</taxon>
        <taxon>Bacillati</taxon>
        <taxon>Bacillota</taxon>
        <taxon>Clostridia</taxon>
        <taxon>Eubacteriales</taxon>
        <taxon>Clostridiaceae</taxon>
        <taxon>Clostridium</taxon>
    </lineage>
</organism>
<feature type="transmembrane region" description="Helical" evidence="8">
    <location>
        <begin position="36"/>
        <end position="56"/>
    </location>
</feature>
<evidence type="ECO:0000313" key="9">
    <source>
        <dbReference type="EMBL" id="SHH15414.1"/>
    </source>
</evidence>
<protein>
    <submittedName>
        <fullName evidence="9">Spore germination protein (Amino acid permease)</fullName>
    </submittedName>
</protein>
<keyword evidence="7 8" id="KW-0472">Membrane</keyword>
<keyword evidence="10" id="KW-1185">Reference proteome</keyword>
<feature type="transmembrane region" description="Helical" evidence="8">
    <location>
        <begin position="137"/>
        <end position="160"/>
    </location>
</feature>
<feature type="transmembrane region" description="Helical" evidence="8">
    <location>
        <begin position="180"/>
        <end position="201"/>
    </location>
</feature>
<feature type="transmembrane region" description="Helical" evidence="8">
    <location>
        <begin position="266"/>
        <end position="291"/>
    </location>
</feature>
<evidence type="ECO:0000256" key="1">
    <source>
        <dbReference type="ARBA" id="ARBA00004141"/>
    </source>
</evidence>
<sequence length="359" mass="41182">MKKINSAHFIFLIFGASIVSLKTYPNLIVEFAGRDAWISVSFASVLFVVYFLYLINICLKSNQFNLVQIYTKALGKILGTFMIILLGLSLVFALVECGSVEGSSVKNHLLINTPIWYSLFFFFLAAFYSLKFNLNTIVIACIVGLSFTFIAGINLAFLTVKYKDLKYMFPMMANGFDKNFLMSIVKALALYSTIFIAFPYVDEVTDTKKLKKNSFIAMLIVAQMEIVAMHGLITTFGPERSLTILYPKVIQTQLVSLFHFLESGEFFVLLQIVGGWYIKYIVTSFSIICLLKNYNIDKKVLYFATPIIYFITYYISHDNNLLFNFIGNIIVWVYLINFCLIPLIIFTIYFLKFKYDKLT</sequence>
<gene>
    <name evidence="9" type="ORF">SAMN02745207_00194</name>
</gene>
<dbReference type="GO" id="GO:0009847">
    <property type="term" value="P:spore germination"/>
    <property type="evidence" value="ECO:0007669"/>
    <property type="project" value="InterPro"/>
</dbReference>
<feature type="transmembrane region" description="Helical" evidence="8">
    <location>
        <begin position="77"/>
        <end position="95"/>
    </location>
</feature>
<keyword evidence="6 8" id="KW-1133">Transmembrane helix</keyword>
<feature type="transmembrane region" description="Helical" evidence="8">
    <location>
        <begin position="300"/>
        <end position="317"/>
    </location>
</feature>
<proteinExistence type="inferred from homology"/>
<feature type="transmembrane region" description="Helical" evidence="8">
    <location>
        <begin position="329"/>
        <end position="351"/>
    </location>
</feature>
<dbReference type="EMBL" id="FQXM01000002">
    <property type="protein sequence ID" value="SHH15414.1"/>
    <property type="molecule type" value="Genomic_DNA"/>
</dbReference>
<keyword evidence="5 8" id="KW-0812">Transmembrane</keyword>
<comment type="subcellular location">
    <subcellularLocation>
        <location evidence="1">Membrane</location>
        <topology evidence="1">Multi-pass membrane protein</topology>
    </subcellularLocation>
</comment>
<reference evidence="9 10" key="1">
    <citation type="submission" date="2016-11" db="EMBL/GenBank/DDBJ databases">
        <authorList>
            <person name="Jaros S."/>
            <person name="Januszkiewicz K."/>
            <person name="Wedrychowicz H."/>
        </authorList>
    </citation>
    <scope>NUCLEOTIDE SEQUENCE [LARGE SCALE GENOMIC DNA]</scope>
    <source>
        <strain evidence="9 10">DSM 8605</strain>
    </source>
</reference>
<name>A0A1M5QMT1_9CLOT</name>
<dbReference type="RefSeq" id="WP_073336051.1">
    <property type="nucleotide sequence ID" value="NZ_FQXM01000002.1"/>
</dbReference>
<dbReference type="Pfam" id="PF03845">
    <property type="entry name" value="Spore_permease"/>
    <property type="match status" value="1"/>
</dbReference>
<evidence type="ECO:0000256" key="8">
    <source>
        <dbReference type="SAM" id="Phobius"/>
    </source>
</evidence>
<evidence type="ECO:0000256" key="6">
    <source>
        <dbReference type="ARBA" id="ARBA00022989"/>
    </source>
</evidence>
<evidence type="ECO:0000256" key="5">
    <source>
        <dbReference type="ARBA" id="ARBA00022692"/>
    </source>
</evidence>
<accession>A0A1M5QMT1</accession>
<dbReference type="InterPro" id="IPR004761">
    <property type="entry name" value="Spore_GerAB"/>
</dbReference>
<dbReference type="PANTHER" id="PTHR34975">
    <property type="entry name" value="SPORE GERMINATION PROTEIN A2"/>
    <property type="match status" value="1"/>
</dbReference>
<dbReference type="STRING" id="1121316.SAMN02745207_00194"/>
<dbReference type="OrthoDB" id="2381188at2"/>
<feature type="transmembrane region" description="Helical" evidence="8">
    <location>
        <begin position="7"/>
        <end position="24"/>
    </location>
</feature>
<dbReference type="GO" id="GO:0016020">
    <property type="term" value="C:membrane"/>
    <property type="evidence" value="ECO:0007669"/>
    <property type="project" value="UniProtKB-SubCell"/>
</dbReference>
<evidence type="ECO:0000256" key="3">
    <source>
        <dbReference type="ARBA" id="ARBA00022448"/>
    </source>
</evidence>
<dbReference type="PANTHER" id="PTHR34975:SF2">
    <property type="entry name" value="SPORE GERMINATION PROTEIN A2"/>
    <property type="match status" value="1"/>
</dbReference>
<keyword evidence="4" id="KW-0309">Germination</keyword>
<evidence type="ECO:0000256" key="7">
    <source>
        <dbReference type="ARBA" id="ARBA00023136"/>
    </source>
</evidence>
<dbReference type="Proteomes" id="UP000184447">
    <property type="component" value="Unassembled WGS sequence"/>
</dbReference>
<feature type="transmembrane region" description="Helical" evidence="8">
    <location>
        <begin position="213"/>
        <end position="233"/>
    </location>
</feature>
<feature type="transmembrane region" description="Helical" evidence="8">
    <location>
        <begin position="115"/>
        <end position="130"/>
    </location>
</feature>
<dbReference type="AlphaFoldDB" id="A0A1M5QMT1"/>
<evidence type="ECO:0000313" key="10">
    <source>
        <dbReference type="Proteomes" id="UP000184447"/>
    </source>
</evidence>